<evidence type="ECO:0000256" key="1">
    <source>
        <dbReference type="SAM" id="Phobius"/>
    </source>
</evidence>
<accession>A0A2A6FS63</accession>
<keyword evidence="1" id="KW-0812">Transmembrane</keyword>
<sequence length="224" mass="23061">MVTEFQLEETVTEYNVVPTGAALDDQIGQAPRSSRRRRKMFAFLAGGLVLGLGAVATLAAWNDSEYATGTFTTGAGIDLQGSTNGTTFSSETSSPGRTLNFQVNADRLTPGAVVYAPFALRLSATSAYQADITVSSSATGAIAPSLSYRVWSVNSFGCPATPPTGTPLVATRSVSETASVALTRLTAVSTPVNLCIAVEAASTLTTSQTGSVTWSFVATSGLAL</sequence>
<proteinExistence type="predicted"/>
<gene>
    <name evidence="2" type="ORF">B5766_04515</name>
</gene>
<organism evidence="2 3">
    <name type="scientific">Candidatus Lumbricidiphila eiseniae</name>
    <dbReference type="NCBI Taxonomy" id="1969409"/>
    <lineage>
        <taxon>Bacteria</taxon>
        <taxon>Bacillati</taxon>
        <taxon>Actinomycetota</taxon>
        <taxon>Actinomycetes</taxon>
        <taxon>Micrococcales</taxon>
        <taxon>Microbacteriaceae</taxon>
        <taxon>Candidatus Lumbricidiphila</taxon>
    </lineage>
</organism>
<name>A0A2A6FS63_9MICO</name>
<dbReference type="InterPro" id="IPR023833">
    <property type="entry name" value="Signal_pept_SipW-depend-type"/>
</dbReference>
<dbReference type="AlphaFoldDB" id="A0A2A6FS63"/>
<keyword evidence="1" id="KW-1133">Transmembrane helix</keyword>
<dbReference type="EMBL" id="NAEP01000028">
    <property type="protein sequence ID" value="PDQ35725.1"/>
    <property type="molecule type" value="Genomic_DNA"/>
</dbReference>
<dbReference type="Proteomes" id="UP000219994">
    <property type="component" value="Unassembled WGS sequence"/>
</dbReference>
<feature type="transmembrane region" description="Helical" evidence="1">
    <location>
        <begin position="41"/>
        <end position="61"/>
    </location>
</feature>
<dbReference type="NCBIfam" id="TIGR04088">
    <property type="entry name" value="cognate_SipW"/>
    <property type="match status" value="1"/>
</dbReference>
<evidence type="ECO:0000313" key="3">
    <source>
        <dbReference type="Proteomes" id="UP000219994"/>
    </source>
</evidence>
<comment type="caution">
    <text evidence="2">The sequence shown here is derived from an EMBL/GenBank/DDBJ whole genome shotgun (WGS) entry which is preliminary data.</text>
</comment>
<reference evidence="3" key="1">
    <citation type="submission" date="2017-03" db="EMBL/GenBank/DDBJ databases">
        <authorList>
            <person name="Lund M.B."/>
        </authorList>
    </citation>
    <scope>NUCLEOTIDE SEQUENCE [LARGE SCALE GENOMIC DNA]</scope>
</reference>
<evidence type="ECO:0000313" key="2">
    <source>
        <dbReference type="EMBL" id="PDQ35725.1"/>
    </source>
</evidence>
<evidence type="ECO:0008006" key="4">
    <source>
        <dbReference type="Google" id="ProtNLM"/>
    </source>
</evidence>
<keyword evidence="1" id="KW-0472">Membrane</keyword>
<protein>
    <recommendedName>
        <fullName evidence="4">SipW-cognate class signal peptide</fullName>
    </recommendedName>
</protein>